<name>A0AAV4EWW7_9GAST</name>
<feature type="compositionally biased region" description="Low complexity" evidence="1">
    <location>
        <begin position="48"/>
        <end position="73"/>
    </location>
</feature>
<evidence type="ECO:0000256" key="1">
    <source>
        <dbReference type="SAM" id="MobiDB-lite"/>
    </source>
</evidence>
<protein>
    <submittedName>
        <fullName evidence="2">Uncharacterized protein</fullName>
    </submittedName>
</protein>
<dbReference type="EMBL" id="BMAT01011007">
    <property type="protein sequence ID" value="GFR64938.1"/>
    <property type="molecule type" value="Genomic_DNA"/>
</dbReference>
<reference evidence="2 3" key="1">
    <citation type="journal article" date="2021" name="Elife">
        <title>Chloroplast acquisition without the gene transfer in kleptoplastic sea slugs, Plakobranchus ocellatus.</title>
        <authorList>
            <person name="Maeda T."/>
            <person name="Takahashi S."/>
            <person name="Yoshida T."/>
            <person name="Shimamura S."/>
            <person name="Takaki Y."/>
            <person name="Nagai Y."/>
            <person name="Toyoda A."/>
            <person name="Suzuki Y."/>
            <person name="Arimoto A."/>
            <person name="Ishii H."/>
            <person name="Satoh N."/>
            <person name="Nishiyama T."/>
            <person name="Hasebe M."/>
            <person name="Maruyama T."/>
            <person name="Minagawa J."/>
            <person name="Obokata J."/>
            <person name="Shigenobu S."/>
        </authorList>
    </citation>
    <scope>NUCLEOTIDE SEQUENCE [LARGE SCALE GENOMIC DNA]</scope>
</reference>
<dbReference type="Proteomes" id="UP000762676">
    <property type="component" value="Unassembled WGS sequence"/>
</dbReference>
<accession>A0AAV4EWW7</accession>
<sequence length="86" mass="9430">MIQGRIGHFNEHDLLELVIDLLIDIITVARDLERDRQLLADPQPAPTPSSTSNSTSTSTSSMSTSTSSSATARSEPKRAFFYIGDY</sequence>
<proteinExistence type="predicted"/>
<evidence type="ECO:0000313" key="3">
    <source>
        <dbReference type="Proteomes" id="UP000762676"/>
    </source>
</evidence>
<evidence type="ECO:0000313" key="2">
    <source>
        <dbReference type="EMBL" id="GFR64938.1"/>
    </source>
</evidence>
<comment type="caution">
    <text evidence="2">The sequence shown here is derived from an EMBL/GenBank/DDBJ whole genome shotgun (WGS) entry which is preliminary data.</text>
</comment>
<feature type="region of interest" description="Disordered" evidence="1">
    <location>
        <begin position="37"/>
        <end position="74"/>
    </location>
</feature>
<organism evidence="2 3">
    <name type="scientific">Elysia marginata</name>
    <dbReference type="NCBI Taxonomy" id="1093978"/>
    <lineage>
        <taxon>Eukaryota</taxon>
        <taxon>Metazoa</taxon>
        <taxon>Spiralia</taxon>
        <taxon>Lophotrochozoa</taxon>
        <taxon>Mollusca</taxon>
        <taxon>Gastropoda</taxon>
        <taxon>Heterobranchia</taxon>
        <taxon>Euthyneura</taxon>
        <taxon>Panpulmonata</taxon>
        <taxon>Sacoglossa</taxon>
        <taxon>Placobranchoidea</taxon>
        <taxon>Plakobranchidae</taxon>
        <taxon>Elysia</taxon>
    </lineage>
</organism>
<keyword evidence="3" id="KW-1185">Reference proteome</keyword>
<dbReference type="AlphaFoldDB" id="A0AAV4EWW7"/>
<gene>
    <name evidence="2" type="ORF">ElyMa_005518900</name>
</gene>